<protein>
    <submittedName>
        <fullName evidence="3">Uncharacterized protein</fullName>
    </submittedName>
</protein>
<dbReference type="RefSeq" id="WP_152941404.1">
    <property type="nucleotide sequence ID" value="NZ_CP045488.1"/>
</dbReference>
<keyword evidence="2" id="KW-0472">Membrane</keyword>
<dbReference type="OrthoDB" id="214923at2157"/>
<proteinExistence type="predicted"/>
<keyword evidence="2" id="KW-1133">Transmembrane helix</keyword>
<name>A0A5P9P4D9_9EURY</name>
<feature type="region of interest" description="Disordered" evidence="1">
    <location>
        <begin position="67"/>
        <end position="156"/>
    </location>
</feature>
<dbReference type="EMBL" id="CP045488">
    <property type="protein sequence ID" value="QFU82936.1"/>
    <property type="molecule type" value="Genomic_DNA"/>
</dbReference>
<reference evidence="3 4" key="1">
    <citation type="journal article" date="2007" name="Int. J. Syst. Evol. Microbiol.">
        <title>Natronorubrum sulfidifaciens sp. nov., an extremely haloalkaliphilic archaeon isolated from Aiding salt lake in Xin-Jiang, China.</title>
        <authorList>
            <person name="Cui H.L."/>
            <person name="Tohty D."/>
            <person name="Liu H.C."/>
            <person name="Liu S.J."/>
            <person name="Oren A."/>
            <person name="Zhou P.J."/>
        </authorList>
    </citation>
    <scope>NUCLEOTIDE SEQUENCE [LARGE SCALE GENOMIC DNA]</scope>
    <source>
        <strain evidence="3 4">7-3</strain>
    </source>
</reference>
<dbReference type="KEGG" id="nas:GCU68_10535"/>
<dbReference type="AlphaFoldDB" id="A0A5P9P4D9"/>
<keyword evidence="4" id="KW-1185">Reference proteome</keyword>
<feature type="compositionally biased region" description="Acidic residues" evidence="1">
    <location>
        <begin position="121"/>
        <end position="156"/>
    </location>
</feature>
<feature type="transmembrane region" description="Helical" evidence="2">
    <location>
        <begin position="20"/>
        <end position="39"/>
    </location>
</feature>
<evidence type="ECO:0000256" key="1">
    <source>
        <dbReference type="SAM" id="MobiDB-lite"/>
    </source>
</evidence>
<organism evidence="3 4">
    <name type="scientific">Natronorubrum aibiense</name>
    <dbReference type="NCBI Taxonomy" id="348826"/>
    <lineage>
        <taxon>Archaea</taxon>
        <taxon>Methanobacteriati</taxon>
        <taxon>Methanobacteriota</taxon>
        <taxon>Stenosarchaea group</taxon>
        <taxon>Halobacteria</taxon>
        <taxon>Halobacteriales</taxon>
        <taxon>Natrialbaceae</taxon>
        <taxon>Natronorubrum</taxon>
    </lineage>
</organism>
<dbReference type="Proteomes" id="UP000326170">
    <property type="component" value="Chromosome"/>
</dbReference>
<gene>
    <name evidence="3" type="ORF">GCU68_10535</name>
</gene>
<sequence length="156" mass="16462">MTFPPVAGPLHEFWSFYRGYTHTAIHTAATAALAIFGILVFVDPWFAALAIGSYVLPPVILYVFEPSFAPKKGPTSPDESDLSEPERSATPRAHANSVDRSPPSGGNGDTDTDSDRVGGDTDTDSDRDDGDSDSDTDDGDTDSDSNDGDSDSDSDG</sequence>
<evidence type="ECO:0000256" key="2">
    <source>
        <dbReference type="SAM" id="Phobius"/>
    </source>
</evidence>
<evidence type="ECO:0000313" key="3">
    <source>
        <dbReference type="EMBL" id="QFU82936.1"/>
    </source>
</evidence>
<keyword evidence="2" id="KW-0812">Transmembrane</keyword>
<evidence type="ECO:0000313" key="4">
    <source>
        <dbReference type="Proteomes" id="UP000326170"/>
    </source>
</evidence>
<feature type="transmembrane region" description="Helical" evidence="2">
    <location>
        <begin position="45"/>
        <end position="64"/>
    </location>
</feature>
<dbReference type="GeneID" id="42301485"/>
<accession>A0A5P9P4D9</accession>